<name>A0A6L9L5V5_9BACT</name>
<dbReference type="AlphaFoldDB" id="A0A6L9L5V5"/>
<protein>
    <submittedName>
        <fullName evidence="2">Gluconate 2-dehydrogenase subunit 3 family protein</fullName>
    </submittedName>
</protein>
<proteinExistence type="predicted"/>
<dbReference type="InterPro" id="IPR027056">
    <property type="entry name" value="Gluconate_2DH_su3"/>
</dbReference>
<keyword evidence="3" id="KW-1185">Reference proteome</keyword>
<reference evidence="2 3" key="1">
    <citation type="submission" date="2020-02" db="EMBL/GenBank/DDBJ databases">
        <title>Draft genome sequence of two Spirosoma agri KCTC 52727 and Spirosoma terrae KCTC 52035.</title>
        <authorList>
            <person name="Rojas J."/>
            <person name="Ambika Manirajan B."/>
            <person name="Suarez C."/>
            <person name="Ratering S."/>
            <person name="Schnell S."/>
        </authorList>
    </citation>
    <scope>NUCLEOTIDE SEQUENCE [LARGE SCALE GENOMIC DNA]</scope>
    <source>
        <strain evidence="2 3">KCTC 52035</strain>
    </source>
</reference>
<evidence type="ECO:0000256" key="1">
    <source>
        <dbReference type="SAM" id="SignalP"/>
    </source>
</evidence>
<evidence type="ECO:0000313" key="3">
    <source>
        <dbReference type="Proteomes" id="UP000474175"/>
    </source>
</evidence>
<gene>
    <name evidence="2" type="ORF">GK108_06365</name>
</gene>
<evidence type="ECO:0000313" key="2">
    <source>
        <dbReference type="EMBL" id="NDU94491.1"/>
    </source>
</evidence>
<feature type="chain" id="PRO_5026981103" evidence="1">
    <location>
        <begin position="25"/>
        <end position="179"/>
    </location>
</feature>
<comment type="caution">
    <text evidence="2">The sequence shown here is derived from an EMBL/GenBank/DDBJ whole genome shotgun (WGS) entry which is preliminary data.</text>
</comment>
<keyword evidence="1" id="KW-0732">Signal</keyword>
<sequence>MQRRSAVKSLALSFGGLLSLPAWASGWTPESIGLIPNVPADQESFLGEIVETLIPQTNTPGAKALNVHRFALRMIRDCYDPQASTTLQQGLALTDSTAQQAYSKLFVDCEATQRADVLARLTNSTDPTAKPFVDMIKGLTIQGYTNSEFYMTTIQKFNMAPGYYHGCVPVQSVPLGAGH</sequence>
<accession>A0A6L9L5V5</accession>
<feature type="signal peptide" evidence="1">
    <location>
        <begin position="1"/>
        <end position="24"/>
    </location>
</feature>
<dbReference type="EMBL" id="JAAFZH010000002">
    <property type="protein sequence ID" value="NDU94491.1"/>
    <property type="molecule type" value="Genomic_DNA"/>
</dbReference>
<dbReference type="RefSeq" id="WP_163944556.1">
    <property type="nucleotide sequence ID" value="NZ_JAAFZH010000002.1"/>
</dbReference>
<organism evidence="2 3">
    <name type="scientific">Spirosoma terrae</name>
    <dbReference type="NCBI Taxonomy" id="1968276"/>
    <lineage>
        <taxon>Bacteria</taxon>
        <taxon>Pseudomonadati</taxon>
        <taxon>Bacteroidota</taxon>
        <taxon>Cytophagia</taxon>
        <taxon>Cytophagales</taxon>
        <taxon>Cytophagaceae</taxon>
        <taxon>Spirosoma</taxon>
    </lineage>
</organism>
<dbReference type="Pfam" id="PF13618">
    <property type="entry name" value="Gluconate_2-dh3"/>
    <property type="match status" value="1"/>
</dbReference>
<dbReference type="Proteomes" id="UP000474175">
    <property type="component" value="Unassembled WGS sequence"/>
</dbReference>